<reference evidence="1 2" key="1">
    <citation type="submission" date="2019-12" db="EMBL/GenBank/DDBJ databases">
        <title>Paenibacillus sp. nov. sp. isolated from soil.</title>
        <authorList>
            <person name="Kim J."/>
            <person name="Jeong S.E."/>
            <person name="Jung H.S."/>
            <person name="Jeon C.O."/>
        </authorList>
    </citation>
    <scope>NUCLEOTIDE SEQUENCE [LARGE SCALE GENOMIC DNA]</scope>
    <source>
        <strain evidence="1 2">5J-6</strain>
    </source>
</reference>
<protein>
    <submittedName>
        <fullName evidence="1">GrpB family protein</fullName>
    </submittedName>
</protein>
<keyword evidence="2" id="KW-1185">Reference proteome</keyword>
<comment type="caution">
    <text evidence="1">The sequence shown here is derived from an EMBL/GenBank/DDBJ whole genome shotgun (WGS) entry which is preliminary data.</text>
</comment>
<dbReference type="EMBL" id="WTUZ01000010">
    <property type="protein sequence ID" value="MZQ81234.1"/>
    <property type="molecule type" value="Genomic_DNA"/>
</dbReference>
<dbReference type="PANTHER" id="PTHR34822">
    <property type="entry name" value="GRPB DOMAIN PROTEIN (AFU_ORTHOLOGUE AFUA_1G01530)"/>
    <property type="match status" value="1"/>
</dbReference>
<dbReference type="InterPro" id="IPR043519">
    <property type="entry name" value="NT_sf"/>
</dbReference>
<dbReference type="AlphaFoldDB" id="A0A6L8UTK3"/>
<dbReference type="Gene3D" id="3.30.460.10">
    <property type="entry name" value="Beta Polymerase, domain 2"/>
    <property type="match status" value="1"/>
</dbReference>
<evidence type="ECO:0000313" key="2">
    <source>
        <dbReference type="Proteomes" id="UP000481087"/>
    </source>
</evidence>
<dbReference type="Proteomes" id="UP000481087">
    <property type="component" value="Unassembled WGS sequence"/>
</dbReference>
<dbReference type="PANTHER" id="PTHR34822:SF1">
    <property type="entry name" value="GRPB FAMILY PROTEIN"/>
    <property type="match status" value="1"/>
</dbReference>
<dbReference type="InterPro" id="IPR007344">
    <property type="entry name" value="GrpB/CoaE"/>
</dbReference>
<evidence type="ECO:0000313" key="1">
    <source>
        <dbReference type="EMBL" id="MZQ81234.1"/>
    </source>
</evidence>
<dbReference type="SUPFAM" id="SSF81301">
    <property type="entry name" value="Nucleotidyltransferase"/>
    <property type="match status" value="1"/>
</dbReference>
<gene>
    <name evidence="1" type="ORF">GQF01_03740</name>
</gene>
<sequence length="174" mass="20575">MEKPVVIEHYNENWPFEYIQEERKIKEIFHQKAIAIEHIGSTSVQGLGAKPVIDFMVGVNELTEVEEFIEPLAQIGFEHVYHKEFPNRRFFRKGPRKAGTHHLHVYNYGSEEWKNQLLFRDYLRTHPDVLKQYNDLKQILAEQYRNDRTAYTNAKNPFITDVIQIAKSSISDTK</sequence>
<dbReference type="RefSeq" id="WP_161405538.1">
    <property type="nucleotide sequence ID" value="NZ_WTUZ01000010.1"/>
</dbReference>
<proteinExistence type="predicted"/>
<organism evidence="1 2">
    <name type="scientific">Paenibacillus silvestris</name>
    <dbReference type="NCBI Taxonomy" id="2606219"/>
    <lineage>
        <taxon>Bacteria</taxon>
        <taxon>Bacillati</taxon>
        <taxon>Bacillota</taxon>
        <taxon>Bacilli</taxon>
        <taxon>Bacillales</taxon>
        <taxon>Paenibacillaceae</taxon>
        <taxon>Paenibacillus</taxon>
    </lineage>
</organism>
<dbReference type="Pfam" id="PF04229">
    <property type="entry name" value="GrpB"/>
    <property type="match status" value="1"/>
</dbReference>
<name>A0A6L8UTK3_9BACL</name>
<accession>A0A6L8UTK3</accession>